<dbReference type="OrthoDB" id="5597783at2759"/>
<dbReference type="GO" id="GO:0003677">
    <property type="term" value="F:DNA binding"/>
    <property type="evidence" value="ECO:0007669"/>
    <property type="project" value="InterPro"/>
</dbReference>
<feature type="region of interest" description="Disordered" evidence="1">
    <location>
        <begin position="206"/>
        <end position="245"/>
    </location>
</feature>
<dbReference type="Proteomes" id="UP000187283">
    <property type="component" value="Unassembled WGS sequence"/>
</dbReference>
<feature type="compositionally biased region" description="Polar residues" evidence="1">
    <location>
        <begin position="10"/>
        <end position="24"/>
    </location>
</feature>
<reference evidence="3 4" key="1">
    <citation type="submission" date="2017-01" db="EMBL/GenBank/DDBJ databases">
        <authorList>
            <person name="Mah S.A."/>
            <person name="Swanson W.J."/>
            <person name="Moy G.W."/>
            <person name="Vacquier V.D."/>
        </authorList>
    </citation>
    <scope>NUCLEOTIDE SEQUENCE [LARGE SCALE GENOMIC DNA]</scope>
    <source>
        <strain evidence="3 4">GSMNP</strain>
    </source>
</reference>
<feature type="compositionally biased region" description="Basic and acidic residues" evidence="1">
    <location>
        <begin position="1019"/>
        <end position="1034"/>
    </location>
</feature>
<dbReference type="Pfam" id="PF25318">
    <property type="entry name" value="WHD_GDS1"/>
    <property type="match status" value="1"/>
</dbReference>
<evidence type="ECO:0000259" key="2">
    <source>
        <dbReference type="PROSITE" id="PS51299"/>
    </source>
</evidence>
<evidence type="ECO:0000313" key="3">
    <source>
        <dbReference type="EMBL" id="OMJ16921.1"/>
    </source>
</evidence>
<feature type="domain" description="HTH APSES-type" evidence="2">
    <location>
        <begin position="1030"/>
        <end position="1140"/>
    </location>
</feature>
<dbReference type="STRING" id="133412.A0A1R1XQL4"/>
<sequence length="1402" mass="155677">MKEKLDSIIGTHNRTNSPNSNIVENDSDSNLTLNNLAHSKTPISKNSQFTPNQFSTPKASKRKIHNNPENSKIKASKFDSSNKKKNSSLQEYSFDYKILYPDDSRDKVFIAILKALVLVKNKPCAPKELSNIIIQNNLTVLGGATPYATVSSRISQHFKRVSSSNFPRESILGRVSNSDNPRKILYYLLPQSKKNSFFAPNVDASKDSSSLSKHDSSFSSDFKQSNKHIDEPTDSVSIRLMNNPGNKVLPIYNNRSKFSSKSQSSSLKSSFTESLLNYKLSNLKKSSSPNFSDSKSTKNSNPSKPAPKSHLNSKEKLSNSSGILKLKIKIKPTAILNKENTYISPNNTPNTKILISDNDSKIPSKSILLDELVPPPIDSLHKNSLSSRTFDSDLLNSKSISPDPVNSLSLLFNNKPNNHSNKYKLYKSPTIASKLLIGSPDKYYSLSAKSKRKIYSSTDNYDSSDHELYDSTPIFDTEDSFLNTDLKRHKPKQGRGKWLPKPINTPSTCNSIDNQHTNFSPEIYTSTDLIENEYAPYSTSFDYSENPIINELGTSPLDKNKIMSLNQNSPDKLSYFTSDSVNKSSNSLLKINNNSSDKTLSSCGSLFYPEQTQFLTPKKHNLDINIAGNEEDSIYFKDPSPQISNLPSLPLSLTSVYSPPSLKITKSNSNTSSNKQYPSDSDIPSSVKSFQPESAPYKKNQAESLPNSFKGDDSNSIFDLKFNKTPKTGIISNKNFTKDNELGLSVSYSPILSNELHEPGLISLSEIDSLWNDSNLKLKEGNEFIDAVNEVVAQNTIKDSKSPSCRLYDLEKFELYSSSNSKALKNDLEFLSKSTLRVSTSGLENANINQTSSKSPKSLPNSSVYSKSSFFDTGSRKTSLSNDTYTNKLSQSIPVNKINSSNPSNNDFADISTKFDNGSALKTNNSSNPIIPTSANTKILQKKPPIHPNLNSETQPSFCKPIQEKRELVCEFNWDNDISIPSSSSVVPTTFKISPPTVLTIIETVPVYMTLLSRSYSSHKTEQNPRHLSERVESYSDNPSLQNSESNKPKSKVFKLLRLVENGYVNASSLLEAGGVTSEQERNIVLSLEVGRFKWRRPESQLSGTWVPLSRARALSATCSLTNRVGVFLNDNLESYFPSPLPSSFIRHIIMPYLVPELLPSVISSKLDTSPVKNILPPISQNSSLIQPASNNGPLNNTRIISAEQPNLVQPLDFSRLDSKDSLPKNSHPSIINTQFGTHGLMSNTNQFSNFTNISPSVNSFVNGTNKPEILTKICTEKIQSNFAASITPTVPSKTDGAKTSQTKNQRISISTTDSNLDHFQQMLNKINQNISTLINKKKLKEQKSTSDEKSSEKSNEAPGAKTKITSRFNPQRLLEFKNILEKSSTFHLNRKNQSLNKKALQ</sequence>
<feature type="compositionally biased region" description="Basic and acidic residues" evidence="1">
    <location>
        <begin position="1342"/>
        <end position="1356"/>
    </location>
</feature>
<dbReference type="SUPFAM" id="SSF54616">
    <property type="entry name" value="DNA-binding domain of Mlu1-box binding protein MBP1"/>
    <property type="match status" value="1"/>
</dbReference>
<feature type="compositionally biased region" description="Polar residues" evidence="1">
    <location>
        <begin position="1035"/>
        <end position="1046"/>
    </location>
</feature>
<feature type="region of interest" description="Disordered" evidence="1">
    <location>
        <begin position="1019"/>
        <end position="1049"/>
    </location>
</feature>
<name>A0A1R1XQL4_9FUNG</name>
<dbReference type="EMBL" id="LSSN01002190">
    <property type="protein sequence ID" value="OMJ16921.1"/>
    <property type="molecule type" value="Genomic_DNA"/>
</dbReference>
<dbReference type="InterPro" id="IPR057511">
    <property type="entry name" value="WH_GDS1"/>
</dbReference>
<feature type="compositionally biased region" description="Polar residues" evidence="1">
    <location>
        <begin position="37"/>
        <end position="58"/>
    </location>
</feature>
<organism evidence="3 4">
    <name type="scientific">Smittium culicis</name>
    <dbReference type="NCBI Taxonomy" id="133412"/>
    <lineage>
        <taxon>Eukaryota</taxon>
        <taxon>Fungi</taxon>
        <taxon>Fungi incertae sedis</taxon>
        <taxon>Zoopagomycota</taxon>
        <taxon>Kickxellomycotina</taxon>
        <taxon>Harpellomycetes</taxon>
        <taxon>Harpellales</taxon>
        <taxon>Legeriomycetaceae</taxon>
        <taxon>Smittium</taxon>
    </lineage>
</organism>
<feature type="region of interest" description="Disordered" evidence="1">
    <location>
        <begin position="285"/>
        <end position="317"/>
    </location>
</feature>
<feature type="region of interest" description="Disordered" evidence="1">
    <location>
        <begin position="663"/>
        <end position="710"/>
    </location>
</feature>
<evidence type="ECO:0000313" key="4">
    <source>
        <dbReference type="Proteomes" id="UP000187283"/>
    </source>
</evidence>
<protein>
    <recommendedName>
        <fullName evidence="2">HTH APSES-type domain-containing protein</fullName>
    </recommendedName>
</protein>
<feature type="compositionally biased region" description="Low complexity" evidence="1">
    <location>
        <begin position="285"/>
        <end position="309"/>
    </location>
</feature>
<proteinExistence type="predicted"/>
<feature type="compositionally biased region" description="Polar residues" evidence="1">
    <location>
        <begin position="676"/>
        <end position="692"/>
    </location>
</feature>
<dbReference type="PROSITE" id="PS51299">
    <property type="entry name" value="HTH_APSES"/>
    <property type="match status" value="1"/>
</dbReference>
<keyword evidence="4" id="KW-1185">Reference proteome</keyword>
<feature type="region of interest" description="Disordered" evidence="1">
    <location>
        <begin position="1339"/>
        <end position="1369"/>
    </location>
</feature>
<dbReference type="InterPro" id="IPR003163">
    <property type="entry name" value="Tscrpt_reg_HTH_APSES-type"/>
</dbReference>
<dbReference type="InterPro" id="IPR036887">
    <property type="entry name" value="HTH_APSES_sf"/>
</dbReference>
<evidence type="ECO:0000256" key="1">
    <source>
        <dbReference type="SAM" id="MobiDB-lite"/>
    </source>
</evidence>
<dbReference type="Gene3D" id="3.10.260.10">
    <property type="entry name" value="Transcription regulator HTH, APSES-type DNA-binding domain"/>
    <property type="match status" value="1"/>
</dbReference>
<comment type="caution">
    <text evidence="3">The sequence shown here is derived from an EMBL/GenBank/DDBJ whole genome shotgun (WGS) entry which is preliminary data.</text>
</comment>
<feature type="region of interest" description="Disordered" evidence="1">
    <location>
        <begin position="1"/>
        <end position="83"/>
    </location>
</feature>
<accession>A0A1R1XQL4</accession>
<feature type="compositionally biased region" description="Low complexity" evidence="1">
    <location>
        <begin position="663"/>
        <end position="675"/>
    </location>
</feature>
<feature type="compositionally biased region" description="Low complexity" evidence="1">
    <location>
        <begin position="207"/>
        <end position="223"/>
    </location>
</feature>
<gene>
    <name evidence="3" type="ORF">AYI70_g6296</name>
</gene>